<dbReference type="CDD" id="cd17328">
    <property type="entry name" value="MFS_spinster_like"/>
    <property type="match status" value="1"/>
</dbReference>
<dbReference type="SUPFAM" id="SSF103473">
    <property type="entry name" value="MFS general substrate transporter"/>
    <property type="match status" value="1"/>
</dbReference>
<feature type="region of interest" description="Disordered" evidence="7">
    <location>
        <begin position="198"/>
        <end position="225"/>
    </location>
</feature>
<feature type="transmembrane region" description="Helical" evidence="8">
    <location>
        <begin position="82"/>
        <end position="105"/>
    </location>
</feature>
<feature type="domain" description="Major facilitator superfamily (MFS) profile" evidence="9">
    <location>
        <begin position="16"/>
        <end position="462"/>
    </location>
</feature>
<feature type="transmembrane region" description="Helical" evidence="8">
    <location>
        <begin position="53"/>
        <end position="75"/>
    </location>
</feature>
<feature type="transmembrane region" description="Helical" evidence="8">
    <location>
        <begin position="286"/>
        <end position="307"/>
    </location>
</feature>
<dbReference type="EMBL" id="OZ019897">
    <property type="protein sequence ID" value="CAK9227274.1"/>
    <property type="molecule type" value="Genomic_DNA"/>
</dbReference>
<evidence type="ECO:0000256" key="8">
    <source>
        <dbReference type="SAM" id="Phobius"/>
    </source>
</evidence>
<gene>
    <name evidence="10" type="ORF">CSSPTR1EN2_LOCUS18657</name>
</gene>
<dbReference type="InterPro" id="IPR044770">
    <property type="entry name" value="MFS_spinster-like"/>
</dbReference>
<keyword evidence="11" id="KW-1185">Reference proteome</keyword>
<feature type="transmembrane region" description="Helical" evidence="8">
    <location>
        <begin position="438"/>
        <end position="459"/>
    </location>
</feature>
<evidence type="ECO:0000256" key="4">
    <source>
        <dbReference type="ARBA" id="ARBA00022989"/>
    </source>
</evidence>
<evidence type="ECO:0000313" key="10">
    <source>
        <dbReference type="EMBL" id="CAK9227274.1"/>
    </source>
</evidence>
<evidence type="ECO:0000256" key="7">
    <source>
        <dbReference type="SAM" id="MobiDB-lite"/>
    </source>
</evidence>
<dbReference type="PANTHER" id="PTHR23505:SF78">
    <property type="entry name" value="MAJOR FACILITATOR SUPERFAMILY PROTEIN"/>
    <property type="match status" value="1"/>
</dbReference>
<proteinExistence type="inferred from homology"/>
<reference evidence="10" key="1">
    <citation type="submission" date="2024-02" db="EMBL/GenBank/DDBJ databases">
        <authorList>
            <consortium name="ELIXIR-Norway"/>
            <consortium name="Elixir Norway"/>
        </authorList>
    </citation>
    <scope>NUCLEOTIDE SEQUENCE</scope>
</reference>
<feature type="transmembrane region" description="Helical" evidence="8">
    <location>
        <begin position="385"/>
        <end position="408"/>
    </location>
</feature>
<evidence type="ECO:0000313" key="11">
    <source>
        <dbReference type="Proteomes" id="UP001497512"/>
    </source>
</evidence>
<name>A0ABP0US41_9BRYO</name>
<feature type="transmembrane region" description="Helical" evidence="8">
    <location>
        <begin position="173"/>
        <end position="191"/>
    </location>
</feature>
<comment type="subcellular location">
    <subcellularLocation>
        <location evidence="1">Membrane</location>
        <topology evidence="1">Multi-pass membrane protein</topology>
    </subcellularLocation>
</comment>
<feature type="transmembrane region" description="Helical" evidence="8">
    <location>
        <begin position="319"/>
        <end position="341"/>
    </location>
</feature>
<accession>A0ABP0US41</accession>
<dbReference type="InterPro" id="IPR020846">
    <property type="entry name" value="MFS_dom"/>
</dbReference>
<dbReference type="Gene3D" id="1.20.1250.20">
    <property type="entry name" value="MFS general substrate transporter like domains"/>
    <property type="match status" value="1"/>
</dbReference>
<dbReference type="PANTHER" id="PTHR23505">
    <property type="entry name" value="SPINSTER"/>
    <property type="match status" value="1"/>
</dbReference>
<dbReference type="PROSITE" id="PS50850">
    <property type="entry name" value="MFS"/>
    <property type="match status" value="1"/>
</dbReference>
<evidence type="ECO:0000259" key="9">
    <source>
        <dbReference type="PROSITE" id="PS50850"/>
    </source>
</evidence>
<feature type="transmembrane region" description="Helical" evidence="8">
    <location>
        <begin position="141"/>
        <end position="161"/>
    </location>
</feature>
<keyword evidence="2" id="KW-0813">Transport</keyword>
<evidence type="ECO:0000256" key="2">
    <source>
        <dbReference type="ARBA" id="ARBA00022448"/>
    </source>
</evidence>
<keyword evidence="5 8" id="KW-0472">Membrane</keyword>
<feature type="transmembrane region" description="Helical" evidence="8">
    <location>
        <begin position="347"/>
        <end position="364"/>
    </location>
</feature>
<feature type="transmembrane region" description="Helical" evidence="8">
    <location>
        <begin position="111"/>
        <end position="129"/>
    </location>
</feature>
<dbReference type="Proteomes" id="UP001497512">
    <property type="component" value="Chromosome 5"/>
</dbReference>
<keyword evidence="4 8" id="KW-1133">Transmembrane helix</keyword>
<evidence type="ECO:0000256" key="5">
    <source>
        <dbReference type="ARBA" id="ARBA00023136"/>
    </source>
</evidence>
<evidence type="ECO:0000256" key="1">
    <source>
        <dbReference type="ARBA" id="ARBA00004141"/>
    </source>
</evidence>
<evidence type="ECO:0000256" key="3">
    <source>
        <dbReference type="ARBA" id="ARBA00022692"/>
    </source>
</evidence>
<feature type="transmembrane region" description="Helical" evidence="8">
    <location>
        <begin position="252"/>
        <end position="274"/>
    </location>
</feature>
<comment type="similarity">
    <text evidence="6">Belongs to the major facilitator superfamily. Spinster (TC 2.A.1.49) family.</text>
</comment>
<organism evidence="10 11">
    <name type="scientific">Sphagnum troendelagicum</name>
    <dbReference type="NCBI Taxonomy" id="128251"/>
    <lineage>
        <taxon>Eukaryota</taxon>
        <taxon>Viridiplantae</taxon>
        <taxon>Streptophyta</taxon>
        <taxon>Embryophyta</taxon>
        <taxon>Bryophyta</taxon>
        <taxon>Sphagnophytina</taxon>
        <taxon>Sphagnopsida</taxon>
        <taxon>Sphagnales</taxon>
        <taxon>Sphagnaceae</taxon>
        <taxon>Sphagnum</taxon>
    </lineage>
</organism>
<dbReference type="InterPro" id="IPR011701">
    <property type="entry name" value="MFS"/>
</dbReference>
<keyword evidence="3 8" id="KW-0812">Transmembrane</keyword>
<dbReference type="InterPro" id="IPR036259">
    <property type="entry name" value="MFS_trans_sf"/>
</dbReference>
<sequence length="488" mass="52217">MPLLQRTMGSGMSSMSLVLINLAATMERADESLLPAVYKEVSEAFHLSPSQLGVLTFVRILVQALCSPLAGLLAVRYNRSSVIGLGTLLWAFSTAALAVAVSFTQCTLSRAVNGVGLAIVIPALQSFIADSYLEEGRGVGFGLLNLVGAIGGIAGSLTATLMAGHTYLGVPGWRTAFLVGAVASTVIGCLVHTQVRDPSAPTAPPPTSLSCQDSHQSNIKDSEENTRMSIRSAWRESSVAMKAVLKVPTFQVIILQGLFGTLAGVAQVFFTMWLELIGFSHKATASLLGVFYIGAAIGVLLGGWMGDKIERILPGKGRIMCAQFSSFMAVPTSFFLLVLLPQDAHKWALFAEIFLLMGLTITWCQSCANNPIFAEVVPERYRTMVYAFDRAIELSFGALAAPAVGILAERVFGYDISSSGTIIPDSGSPAAARALSRGVFWVIVIPSAICSLLYTFLYFTYVKDRAEARAYDHSCCIKYSNLSCDSRV</sequence>
<dbReference type="Pfam" id="PF07690">
    <property type="entry name" value="MFS_1"/>
    <property type="match status" value="1"/>
</dbReference>
<protein>
    <recommendedName>
        <fullName evidence="9">Major facilitator superfamily (MFS) profile domain-containing protein</fullName>
    </recommendedName>
</protein>
<evidence type="ECO:0000256" key="6">
    <source>
        <dbReference type="ARBA" id="ARBA00024338"/>
    </source>
</evidence>